<evidence type="ECO:0000256" key="1">
    <source>
        <dbReference type="SAM" id="Phobius"/>
    </source>
</evidence>
<feature type="transmembrane region" description="Helical" evidence="1">
    <location>
        <begin position="141"/>
        <end position="162"/>
    </location>
</feature>
<dbReference type="Proteomes" id="UP000277094">
    <property type="component" value="Unassembled WGS sequence"/>
</dbReference>
<keyword evidence="3" id="KW-1185">Reference proteome</keyword>
<dbReference type="AlphaFoldDB" id="A0A3N0DWW7"/>
<dbReference type="OrthoDB" id="3791008at2"/>
<evidence type="ECO:0000313" key="3">
    <source>
        <dbReference type="Proteomes" id="UP000277094"/>
    </source>
</evidence>
<evidence type="ECO:0000313" key="2">
    <source>
        <dbReference type="EMBL" id="RNL80114.1"/>
    </source>
</evidence>
<protein>
    <submittedName>
        <fullName evidence="2">Uncharacterized protein</fullName>
    </submittedName>
</protein>
<comment type="caution">
    <text evidence="2">The sequence shown here is derived from an EMBL/GenBank/DDBJ whole genome shotgun (WGS) entry which is preliminary data.</text>
</comment>
<reference evidence="2 3" key="1">
    <citation type="submission" date="2018-11" db="EMBL/GenBank/DDBJ databases">
        <authorList>
            <person name="Li F."/>
        </authorList>
    </citation>
    <scope>NUCLEOTIDE SEQUENCE [LARGE SCALE GENOMIC DNA]</scope>
    <source>
        <strain evidence="2 3">KIS18-7</strain>
    </source>
</reference>
<keyword evidence="1" id="KW-0812">Transmembrane</keyword>
<gene>
    <name evidence="2" type="ORF">EFL95_14485</name>
</gene>
<feature type="transmembrane region" description="Helical" evidence="1">
    <location>
        <begin position="12"/>
        <end position="32"/>
    </location>
</feature>
<keyword evidence="1" id="KW-1133">Transmembrane helix</keyword>
<dbReference type="EMBL" id="RJSG01000002">
    <property type="protein sequence ID" value="RNL80114.1"/>
    <property type="molecule type" value="Genomic_DNA"/>
</dbReference>
<feature type="transmembrane region" description="Helical" evidence="1">
    <location>
        <begin position="38"/>
        <end position="57"/>
    </location>
</feature>
<sequence length="232" mass="23890">MPSHASPALRWLRALAIASVAVSTGVIAHVSADGLLPGPRGITVLVVLCTALTAIFLGRRASTLRVVTLVVAGQAFIHSGLAAMAGHRGDPVSVPTPHPAIVPMGTGPRTGSYFDQWSQAQPNGAAGPAVPAWMVHTAVDIAAHPAMAVAHVLAAVAVGLWLSVGERALWAVLALTAALAVRLVRALAGLSVPPAIPVLRLRRSLMQPRISRTLQHSPGVSRRGPPLLLAAH</sequence>
<proteinExistence type="predicted"/>
<feature type="transmembrane region" description="Helical" evidence="1">
    <location>
        <begin position="168"/>
        <end position="199"/>
    </location>
</feature>
<accession>A0A3N0DWW7</accession>
<organism evidence="2 3">
    <name type="scientific">Nocardioides marmorisolisilvae</name>
    <dbReference type="NCBI Taxonomy" id="1542737"/>
    <lineage>
        <taxon>Bacteria</taxon>
        <taxon>Bacillati</taxon>
        <taxon>Actinomycetota</taxon>
        <taxon>Actinomycetes</taxon>
        <taxon>Propionibacteriales</taxon>
        <taxon>Nocardioidaceae</taxon>
        <taxon>Nocardioides</taxon>
    </lineage>
</organism>
<keyword evidence="1" id="KW-0472">Membrane</keyword>
<name>A0A3N0DWW7_9ACTN</name>
<dbReference type="RefSeq" id="WP_123234616.1">
    <property type="nucleotide sequence ID" value="NZ_RJSG01000002.1"/>
</dbReference>